<dbReference type="SMART" id="SM00994">
    <property type="entry name" value="zf-C4_ClpX"/>
    <property type="match status" value="1"/>
</dbReference>
<dbReference type="PANTHER" id="PTHR48102:SF7">
    <property type="entry name" value="ATP-DEPENDENT CLP PROTEASE ATP-BINDING SUBUNIT CLPX-LIKE, MITOCHONDRIAL"/>
    <property type="match status" value="1"/>
</dbReference>
<dbReference type="STRING" id="1232683.ADIMK_2142"/>
<dbReference type="GO" id="GO:0051603">
    <property type="term" value="P:proteolysis involved in protein catabolic process"/>
    <property type="evidence" value="ECO:0007669"/>
    <property type="project" value="TreeGrafter"/>
</dbReference>
<dbReference type="PROSITE" id="PS51902">
    <property type="entry name" value="CLPX_ZB"/>
    <property type="match status" value="1"/>
</dbReference>
<dbReference type="SUPFAM" id="SSF57716">
    <property type="entry name" value="Glucocorticoid receptor-like (DNA-binding domain)"/>
    <property type="match status" value="1"/>
</dbReference>
<dbReference type="GO" id="GO:0008233">
    <property type="term" value="F:peptidase activity"/>
    <property type="evidence" value="ECO:0007669"/>
    <property type="project" value="UniProtKB-KW"/>
</dbReference>
<feature type="binding site" evidence="6">
    <location>
        <position position="31"/>
    </location>
    <ligand>
        <name>Zn(2+)</name>
        <dbReference type="ChEBI" id="CHEBI:29105"/>
    </ligand>
</feature>
<dbReference type="NCBIfam" id="TIGR00382">
    <property type="entry name" value="clpX"/>
    <property type="match status" value="1"/>
</dbReference>
<dbReference type="FunFam" id="1.10.8.60:FF:000002">
    <property type="entry name" value="ATP-dependent Clp protease ATP-binding subunit ClpX"/>
    <property type="match status" value="1"/>
</dbReference>
<organism evidence="8 9">
    <name type="scientific">Marinobacterium lacunae</name>
    <dbReference type="NCBI Taxonomy" id="1232683"/>
    <lineage>
        <taxon>Bacteria</taxon>
        <taxon>Pseudomonadati</taxon>
        <taxon>Pseudomonadota</taxon>
        <taxon>Gammaproteobacteria</taxon>
        <taxon>Oceanospirillales</taxon>
        <taxon>Oceanospirillaceae</taxon>
        <taxon>Marinobacterium</taxon>
    </lineage>
</organism>
<sequence length="432" mass="46836">MTDKSKLNCSFCGVEQSPETPLISGNDGYICSACVELAHQVVNSWGQSAKRAELAETLRVPKEIKAHLDQYVIGQDGAKEILAVAVYNHYQRLINLGQNGSLLEADQAVELEKSNVLMAGPSGTGKTLLVKSLARVIGVPFVVADATTLTQAGYVGDDVDTILRRLVDAAEGDIQRAQWGIVYIDEVDKLASKGMGATATRDVSGEGVQQALLKMVEGNEVKLPKGGRRHEGGDDVIDTTNILFIVGGAFPGLEELVRKRLKPEKGGIGFQAAFVEDPQHTHDQLLAALQPDDLQGFGLIPEFIGRFPVITFLHELDAHALVQVLKEPKNSLVKQYTQLFAYQGVELSFTDEALNRIAELACDRGTGARGLRSIMESVLRRTMYEMPSNPKLKKAVVDREQVDDASELIVREVLGDGETGDEAVLNSAECAQ</sequence>
<dbReference type="SMART" id="SM01086">
    <property type="entry name" value="ClpB_D2-small"/>
    <property type="match status" value="1"/>
</dbReference>
<accession>A0A081FYT1</accession>
<evidence type="ECO:0000256" key="1">
    <source>
        <dbReference type="ARBA" id="ARBA00022723"/>
    </source>
</evidence>
<dbReference type="SUPFAM" id="SSF52540">
    <property type="entry name" value="P-loop containing nucleoside triphosphate hydrolases"/>
    <property type="match status" value="1"/>
</dbReference>
<dbReference type="InterPro" id="IPR059188">
    <property type="entry name" value="Znf_CLPX-like"/>
</dbReference>
<dbReference type="Gene3D" id="1.10.8.60">
    <property type="match status" value="1"/>
</dbReference>
<dbReference type="GO" id="GO:0016887">
    <property type="term" value="F:ATP hydrolysis activity"/>
    <property type="evidence" value="ECO:0007669"/>
    <property type="project" value="InterPro"/>
</dbReference>
<dbReference type="SMART" id="SM00382">
    <property type="entry name" value="AAA"/>
    <property type="match status" value="1"/>
</dbReference>
<feature type="binding site" evidence="6">
    <location>
        <position position="9"/>
    </location>
    <ligand>
        <name>Zn(2+)</name>
        <dbReference type="ChEBI" id="CHEBI:29105"/>
    </ligand>
</feature>
<dbReference type="InterPro" id="IPR050052">
    <property type="entry name" value="ATP-dep_Clp_protease_ClpX"/>
</dbReference>
<feature type="domain" description="ClpX-type ZB" evidence="7">
    <location>
        <begin position="1"/>
        <end position="50"/>
    </location>
</feature>
<dbReference type="InterPro" id="IPR019489">
    <property type="entry name" value="Clp_ATPase_C"/>
</dbReference>
<name>A0A081FYT1_9GAMM</name>
<feature type="binding site" evidence="6">
    <location>
        <position position="12"/>
    </location>
    <ligand>
        <name>Zn(2+)</name>
        <dbReference type="ChEBI" id="CHEBI:29105"/>
    </ligand>
</feature>
<keyword evidence="1 6" id="KW-0479">Metal-binding</keyword>
<dbReference type="NCBIfam" id="NF003745">
    <property type="entry name" value="PRK05342.1"/>
    <property type="match status" value="1"/>
</dbReference>
<protein>
    <submittedName>
        <fullName evidence="8">ATP-dependent Clp protease ATP-binding subunit ClpX</fullName>
    </submittedName>
</protein>
<dbReference type="InterPro" id="IPR004487">
    <property type="entry name" value="Clp_protease_ATP-bd_su_ClpX"/>
</dbReference>
<dbReference type="GO" id="GO:0051082">
    <property type="term" value="F:unfolded protein binding"/>
    <property type="evidence" value="ECO:0007669"/>
    <property type="project" value="UniProtKB-UniRule"/>
</dbReference>
<keyword evidence="3 6" id="KW-0862">Zinc</keyword>
<dbReference type="GO" id="GO:0046983">
    <property type="term" value="F:protein dimerization activity"/>
    <property type="evidence" value="ECO:0007669"/>
    <property type="project" value="UniProtKB-UniRule"/>
</dbReference>
<dbReference type="eggNOG" id="COG1219">
    <property type="taxonomic scope" value="Bacteria"/>
</dbReference>
<dbReference type="InterPro" id="IPR038366">
    <property type="entry name" value="Znf_CppX_C4_sf"/>
</dbReference>
<dbReference type="GO" id="GO:0008270">
    <property type="term" value="F:zinc ion binding"/>
    <property type="evidence" value="ECO:0007669"/>
    <property type="project" value="UniProtKB-UniRule"/>
</dbReference>
<keyword evidence="8" id="KW-0378">Hydrolase</keyword>
<dbReference type="PANTHER" id="PTHR48102">
    <property type="entry name" value="ATP-DEPENDENT CLP PROTEASE ATP-BINDING SUBUNIT CLPX-LIKE, MITOCHONDRIAL-RELATED"/>
    <property type="match status" value="1"/>
</dbReference>
<dbReference type="RefSeq" id="WP_036187631.1">
    <property type="nucleotide sequence ID" value="NZ_JMQN01000030.1"/>
</dbReference>
<dbReference type="GO" id="GO:0005524">
    <property type="term" value="F:ATP binding"/>
    <property type="evidence" value="ECO:0007669"/>
    <property type="project" value="UniProtKB-KW"/>
</dbReference>
<keyword evidence="2" id="KW-0547">Nucleotide-binding</keyword>
<reference evidence="8 9" key="1">
    <citation type="submission" date="2014-04" db="EMBL/GenBank/DDBJ databases">
        <title>Marinobacterium kochiensis sp. nov., isolated from sediment sample collected from Kochi backwaters in Kerala, India.</title>
        <authorList>
            <person name="Singh A."/>
            <person name="Pinnaka A.K."/>
        </authorList>
    </citation>
    <scope>NUCLEOTIDE SEQUENCE [LARGE SCALE GENOMIC DNA]</scope>
    <source>
        <strain evidence="8 9">AK27</strain>
    </source>
</reference>
<dbReference type="Proteomes" id="UP000028252">
    <property type="component" value="Unassembled WGS sequence"/>
</dbReference>
<keyword evidence="8" id="KW-0645">Protease</keyword>
<evidence type="ECO:0000313" key="9">
    <source>
        <dbReference type="Proteomes" id="UP000028252"/>
    </source>
</evidence>
<dbReference type="Pfam" id="PF06689">
    <property type="entry name" value="zf-C4_ClpX"/>
    <property type="match status" value="1"/>
</dbReference>
<evidence type="ECO:0000313" key="8">
    <source>
        <dbReference type="EMBL" id="KEA63686.1"/>
    </source>
</evidence>
<evidence type="ECO:0000256" key="5">
    <source>
        <dbReference type="ARBA" id="ARBA00023186"/>
    </source>
</evidence>
<dbReference type="InterPro" id="IPR003593">
    <property type="entry name" value="AAA+_ATPase"/>
</dbReference>
<dbReference type="InterPro" id="IPR027417">
    <property type="entry name" value="P-loop_NTPase"/>
</dbReference>
<feature type="binding site" evidence="6">
    <location>
        <position position="34"/>
    </location>
    <ligand>
        <name>Zn(2+)</name>
        <dbReference type="ChEBI" id="CHEBI:29105"/>
    </ligand>
</feature>
<dbReference type="EMBL" id="JMQN01000030">
    <property type="protein sequence ID" value="KEA63686.1"/>
    <property type="molecule type" value="Genomic_DNA"/>
</dbReference>
<dbReference type="Pfam" id="PF10431">
    <property type="entry name" value="ClpB_D2-small"/>
    <property type="match status" value="1"/>
</dbReference>
<evidence type="ECO:0000256" key="3">
    <source>
        <dbReference type="ARBA" id="ARBA00022833"/>
    </source>
</evidence>
<dbReference type="Gene3D" id="6.20.220.10">
    <property type="entry name" value="ClpX chaperone, C4-type zinc finger domain"/>
    <property type="match status" value="1"/>
</dbReference>
<evidence type="ECO:0000259" key="7">
    <source>
        <dbReference type="PROSITE" id="PS51902"/>
    </source>
</evidence>
<dbReference type="Pfam" id="PF07724">
    <property type="entry name" value="AAA_2"/>
    <property type="match status" value="1"/>
</dbReference>
<dbReference type="PATRIC" id="fig|1232683.4.peg.2101"/>
<proteinExistence type="inferred from homology"/>
<comment type="similarity">
    <text evidence="6">Belongs to the ClpX chaperone family.</text>
</comment>
<dbReference type="InterPro" id="IPR003959">
    <property type="entry name" value="ATPase_AAA_core"/>
</dbReference>
<dbReference type="Gene3D" id="3.40.50.300">
    <property type="entry name" value="P-loop containing nucleotide triphosphate hydrolases"/>
    <property type="match status" value="1"/>
</dbReference>
<gene>
    <name evidence="8" type="ORF">ADIMK_2142</name>
</gene>
<dbReference type="CDD" id="cd19497">
    <property type="entry name" value="RecA-like_ClpX"/>
    <property type="match status" value="1"/>
</dbReference>
<evidence type="ECO:0000256" key="4">
    <source>
        <dbReference type="ARBA" id="ARBA00022840"/>
    </source>
</evidence>
<dbReference type="AlphaFoldDB" id="A0A081FYT1"/>
<dbReference type="OrthoDB" id="9804062at2"/>
<dbReference type="GO" id="GO:0140662">
    <property type="term" value="F:ATP-dependent protein folding chaperone"/>
    <property type="evidence" value="ECO:0007669"/>
    <property type="project" value="InterPro"/>
</dbReference>
<keyword evidence="4 8" id="KW-0067">ATP-binding</keyword>
<keyword evidence="5 6" id="KW-0143">Chaperone</keyword>
<dbReference type="InterPro" id="IPR010603">
    <property type="entry name" value="Znf_CppX_C4"/>
</dbReference>
<evidence type="ECO:0000256" key="6">
    <source>
        <dbReference type="PROSITE-ProRule" id="PRU01250"/>
    </source>
</evidence>
<keyword evidence="9" id="KW-1185">Reference proteome</keyword>
<evidence type="ECO:0000256" key="2">
    <source>
        <dbReference type="ARBA" id="ARBA00022741"/>
    </source>
</evidence>
<comment type="caution">
    <text evidence="8">The sequence shown here is derived from an EMBL/GenBank/DDBJ whole genome shotgun (WGS) entry which is preliminary data.</text>
</comment>